<keyword evidence="3" id="KW-1185">Reference proteome</keyword>
<sequence>MQYMSRSFWQRLGLQSQPYGVRNLMGSTVPFMTVVNRARSMALAADIVNSEDRVEDEEEQRGESAKESFARTIAKREPEHKEDTIPATQ</sequence>
<evidence type="ECO:0000313" key="2">
    <source>
        <dbReference type="EMBL" id="KNC81666.1"/>
    </source>
</evidence>
<dbReference type="GeneID" id="25906524"/>
<reference evidence="2 3" key="1">
    <citation type="submission" date="2011-02" db="EMBL/GenBank/DDBJ databases">
        <title>The Genome Sequence of Sphaeroforma arctica JP610.</title>
        <authorList>
            <consortium name="The Broad Institute Genome Sequencing Platform"/>
            <person name="Russ C."/>
            <person name="Cuomo C."/>
            <person name="Young S.K."/>
            <person name="Zeng Q."/>
            <person name="Gargeya S."/>
            <person name="Alvarado L."/>
            <person name="Berlin A."/>
            <person name="Chapman S.B."/>
            <person name="Chen Z."/>
            <person name="Freedman E."/>
            <person name="Gellesch M."/>
            <person name="Goldberg J."/>
            <person name="Griggs A."/>
            <person name="Gujja S."/>
            <person name="Heilman E."/>
            <person name="Heiman D."/>
            <person name="Howarth C."/>
            <person name="Mehta T."/>
            <person name="Neiman D."/>
            <person name="Pearson M."/>
            <person name="Roberts A."/>
            <person name="Saif S."/>
            <person name="Shea T."/>
            <person name="Shenoy N."/>
            <person name="Sisk P."/>
            <person name="Stolte C."/>
            <person name="Sykes S."/>
            <person name="White J."/>
            <person name="Yandava C."/>
            <person name="Burger G."/>
            <person name="Gray M.W."/>
            <person name="Holland P.W.H."/>
            <person name="King N."/>
            <person name="Lang F.B.F."/>
            <person name="Roger A.J."/>
            <person name="Ruiz-Trillo I."/>
            <person name="Haas B."/>
            <person name="Nusbaum C."/>
            <person name="Birren B."/>
        </authorList>
    </citation>
    <scope>NUCLEOTIDE SEQUENCE [LARGE SCALE GENOMIC DNA]</scope>
    <source>
        <strain evidence="2 3">JP610</strain>
    </source>
</reference>
<dbReference type="Proteomes" id="UP000054560">
    <property type="component" value="Unassembled WGS sequence"/>
</dbReference>
<feature type="compositionally biased region" description="Basic and acidic residues" evidence="1">
    <location>
        <begin position="61"/>
        <end position="89"/>
    </location>
</feature>
<protein>
    <submittedName>
        <fullName evidence="2">Uncharacterized protein</fullName>
    </submittedName>
</protein>
<dbReference type="EMBL" id="KQ242009">
    <property type="protein sequence ID" value="KNC81666.1"/>
    <property type="molecule type" value="Genomic_DNA"/>
</dbReference>
<accession>A0A0L0FYN6</accession>
<feature type="region of interest" description="Disordered" evidence="1">
    <location>
        <begin position="50"/>
        <end position="89"/>
    </location>
</feature>
<evidence type="ECO:0000256" key="1">
    <source>
        <dbReference type="SAM" id="MobiDB-lite"/>
    </source>
</evidence>
<evidence type="ECO:0000313" key="3">
    <source>
        <dbReference type="Proteomes" id="UP000054560"/>
    </source>
</evidence>
<organism evidence="2 3">
    <name type="scientific">Sphaeroforma arctica JP610</name>
    <dbReference type="NCBI Taxonomy" id="667725"/>
    <lineage>
        <taxon>Eukaryota</taxon>
        <taxon>Ichthyosporea</taxon>
        <taxon>Ichthyophonida</taxon>
        <taxon>Sphaeroforma</taxon>
    </lineage>
</organism>
<dbReference type="RefSeq" id="XP_014155568.1">
    <property type="nucleotide sequence ID" value="XM_014300093.1"/>
</dbReference>
<proteinExistence type="predicted"/>
<name>A0A0L0FYN6_9EUKA</name>
<gene>
    <name evidence="2" type="ORF">SARC_06020</name>
</gene>
<dbReference type="AlphaFoldDB" id="A0A0L0FYN6"/>